<comment type="caution">
    <text evidence="2">The sequence shown here is derived from an EMBL/GenBank/DDBJ whole genome shotgun (WGS) entry which is preliminary data.</text>
</comment>
<feature type="repeat" description="TPR" evidence="1">
    <location>
        <begin position="193"/>
        <end position="226"/>
    </location>
</feature>
<gene>
    <name evidence="2" type="ORF">DC094_01535</name>
</gene>
<reference evidence="2 3" key="1">
    <citation type="submission" date="2018-04" db="EMBL/GenBank/DDBJ databases">
        <title>Thalassorhabdus spongiae gen. nov., sp. nov., isolated from a marine sponge in South-West Iceland.</title>
        <authorList>
            <person name="Knobloch S."/>
            <person name="Daussin A."/>
            <person name="Johannsson R."/>
            <person name="Marteinsson V.T."/>
        </authorList>
    </citation>
    <scope>NUCLEOTIDE SEQUENCE [LARGE SCALE GENOMIC DNA]</scope>
    <source>
        <strain evidence="2 3">Hp12</strain>
    </source>
</reference>
<proteinExistence type="predicted"/>
<evidence type="ECO:0000256" key="1">
    <source>
        <dbReference type="PROSITE-ProRule" id="PRU00339"/>
    </source>
</evidence>
<dbReference type="PROSITE" id="PS50005">
    <property type="entry name" value="TPR"/>
    <property type="match status" value="1"/>
</dbReference>
<dbReference type="Proteomes" id="UP000244906">
    <property type="component" value="Unassembled WGS sequence"/>
</dbReference>
<evidence type="ECO:0000313" key="3">
    <source>
        <dbReference type="Proteomes" id="UP000244906"/>
    </source>
</evidence>
<dbReference type="InterPro" id="IPR019734">
    <property type="entry name" value="TPR_rpt"/>
</dbReference>
<keyword evidence="3" id="KW-1185">Reference proteome</keyword>
<dbReference type="SUPFAM" id="SSF48452">
    <property type="entry name" value="TPR-like"/>
    <property type="match status" value="1"/>
</dbReference>
<name>A0A2V1H4N7_9GAMM</name>
<dbReference type="InterPro" id="IPR011990">
    <property type="entry name" value="TPR-like_helical_dom_sf"/>
</dbReference>
<sequence>MLFIGLSGCATSSIFLPYPEQAELVRQSLASQPPQLLSTSPGPNLLLHELENGRVQQLASEYAASQISFDAASRQYQERDTEAVLDISNGATQAASLAVNDNLLTYPEYGYERVLLHLYQAFNYLGQNNLVATQVELRKAAEHQQYLQDNFSERSANQIDKAKKFHIDLSQLDSALPQLSQQQVQVNNSYQNAFVYYASAIIWEALGNTNDALVDYRKASTLVPDNAWLAADLHRLEQGQQVADEEHGRLVVIYEDGLVEPRSDLSLDIWLYPDKILPISFPWYAGYQKWNSSSLQVSTERESLGQTQVIANIQGLAVQALKEAYPGILIREILRGRAKYELLNNTVDNDNILVFIAAQVYTLATSGPDLRSWLTLPDNVQILSRQLPVGKQKIRLNSGAISREVELDIAPGETRILRVLRVNYLLDYQEFTINRQ</sequence>
<dbReference type="AlphaFoldDB" id="A0A2V1H4N7"/>
<dbReference type="EMBL" id="QDDL01000001">
    <property type="protein sequence ID" value="PVZ71735.1"/>
    <property type="molecule type" value="Genomic_DNA"/>
</dbReference>
<organism evidence="2 3">
    <name type="scientific">Pelagibaculum spongiae</name>
    <dbReference type="NCBI Taxonomy" id="2080658"/>
    <lineage>
        <taxon>Bacteria</taxon>
        <taxon>Pseudomonadati</taxon>
        <taxon>Pseudomonadota</taxon>
        <taxon>Gammaproteobacteria</taxon>
        <taxon>Oceanospirillales</taxon>
        <taxon>Pelagibaculum</taxon>
    </lineage>
</organism>
<accession>A0A2V1H4N7</accession>
<keyword evidence="1" id="KW-0802">TPR repeat</keyword>
<evidence type="ECO:0000313" key="2">
    <source>
        <dbReference type="EMBL" id="PVZ71735.1"/>
    </source>
</evidence>
<protein>
    <submittedName>
        <fullName evidence="2">Uncharacterized protein</fullName>
    </submittedName>
</protein>